<evidence type="ECO:0008006" key="4">
    <source>
        <dbReference type="Google" id="ProtNLM"/>
    </source>
</evidence>
<evidence type="ECO:0000256" key="1">
    <source>
        <dbReference type="SAM" id="MobiDB-lite"/>
    </source>
</evidence>
<keyword evidence="3" id="KW-1185">Reference proteome</keyword>
<name>A0A197JQH4_9FUNG</name>
<feature type="compositionally biased region" description="Polar residues" evidence="1">
    <location>
        <begin position="491"/>
        <end position="505"/>
    </location>
</feature>
<protein>
    <recommendedName>
        <fullName evidence="4">Carbohydrate-binding module family 48 protein</fullName>
    </recommendedName>
</protein>
<dbReference type="Gene3D" id="2.60.40.10">
    <property type="entry name" value="Immunoglobulins"/>
    <property type="match status" value="1"/>
</dbReference>
<evidence type="ECO:0000313" key="3">
    <source>
        <dbReference type="Proteomes" id="UP000078512"/>
    </source>
</evidence>
<reference evidence="2 3" key="1">
    <citation type="submission" date="2016-05" db="EMBL/GenBank/DDBJ databases">
        <title>Genome sequencing reveals origins of a unique bacterial endosymbiosis in the earliest lineages of terrestrial Fungi.</title>
        <authorList>
            <consortium name="DOE Joint Genome Institute"/>
            <person name="Uehling J."/>
            <person name="Gryganskyi A."/>
            <person name="Hameed K."/>
            <person name="Tschaplinski T."/>
            <person name="Misztal P."/>
            <person name="Wu S."/>
            <person name="Desiro A."/>
            <person name="Vande Pol N."/>
            <person name="Du Z.-Y."/>
            <person name="Zienkiewicz A."/>
            <person name="Zienkiewicz K."/>
            <person name="Morin E."/>
            <person name="Tisserant E."/>
            <person name="Splivallo R."/>
            <person name="Hainaut M."/>
            <person name="Henrissat B."/>
            <person name="Ohm R."/>
            <person name="Kuo A."/>
            <person name="Yan J."/>
            <person name="Lipzen A."/>
            <person name="Nolan M."/>
            <person name="Labutti K."/>
            <person name="Barry K."/>
            <person name="Goldstein A."/>
            <person name="Labbe J."/>
            <person name="Schadt C."/>
            <person name="Tuskan G."/>
            <person name="Grigoriev I."/>
            <person name="Martin F."/>
            <person name="Vilgalys R."/>
            <person name="Bonito G."/>
        </authorList>
    </citation>
    <scope>NUCLEOTIDE SEQUENCE [LARGE SCALE GENOMIC DNA]</scope>
    <source>
        <strain evidence="2 3">AG-77</strain>
    </source>
</reference>
<dbReference type="InterPro" id="IPR050827">
    <property type="entry name" value="CRP1_MDG1_kinase"/>
</dbReference>
<proteinExistence type="predicted"/>
<evidence type="ECO:0000313" key="2">
    <source>
        <dbReference type="EMBL" id="OAQ26584.1"/>
    </source>
</evidence>
<sequence length="589" mass="65010">MVTTQIQVLLYVGSRQLVSCSFFVPVPPIVVKSQQRLESILPYLPIPPALCSAFTFSTEPNDDINPELCSTVIFKGSSNSPSPKRDYYYKSSQSNYYSTCATTKSGAGALVKSSSLDSSATLASSTPSSSTALQRYADPYEYPSTTTCIKISLNPKAFFRFLRLRFFRKQNEGFRNDFYYRQHPSYGGANNNTSYYYNLNNKNGAPPRTTPVLFTFPFPSYDEQFPSAVQVTGSFDDWQRDTPLLTKNEQEGRFEAEILVDLEKLPEVYQEESDSRVIGGGGAVAAERDVAGGELPPGAKLRRKLIYKFVLDGQQWVTNASQSLERDHEGNLNNIRFLENVTVEERRAKQNESEVAREARKEAVKTLEVKDDPVVIGLGQSMMTRDGAIGALSTAGEFSAVANCDFDIETSRRAKKRPLMTSMISIEAEDDKRERDGDYGVVILQGEPVTVSTTPMTSLTFFGDHRSAAIERSMMMMRTSVDTMIHINAGHSDSNNAAPSTASSDLSDDSPAHYLPLSNNNLPLSFGSKSAHLPVMNYGDPSRDFVVHAALPTTALSTSVPQLPSMTTLALSTRKKTTGLWKKIKKVLA</sequence>
<dbReference type="OrthoDB" id="5873279at2759"/>
<organism evidence="2 3">
    <name type="scientific">Linnemannia elongata AG-77</name>
    <dbReference type="NCBI Taxonomy" id="1314771"/>
    <lineage>
        <taxon>Eukaryota</taxon>
        <taxon>Fungi</taxon>
        <taxon>Fungi incertae sedis</taxon>
        <taxon>Mucoromycota</taxon>
        <taxon>Mortierellomycotina</taxon>
        <taxon>Mortierellomycetes</taxon>
        <taxon>Mortierellales</taxon>
        <taxon>Mortierellaceae</taxon>
        <taxon>Linnemannia</taxon>
    </lineage>
</organism>
<dbReference type="PANTHER" id="PTHR10343:SF84">
    <property type="entry name" value="5'-AMP-ACTIVATED PROTEIN KINASE SUBUNIT BETA-1"/>
    <property type="match status" value="1"/>
</dbReference>
<feature type="region of interest" description="Disordered" evidence="1">
    <location>
        <begin position="490"/>
        <end position="512"/>
    </location>
</feature>
<accession>A0A197JQH4</accession>
<dbReference type="CDD" id="cd02859">
    <property type="entry name" value="E_set_AMPKbeta_like_N"/>
    <property type="match status" value="1"/>
</dbReference>
<dbReference type="AlphaFoldDB" id="A0A197JQH4"/>
<gene>
    <name evidence="2" type="ORF">K457DRAFT_128116</name>
</gene>
<dbReference type="EMBL" id="KV442065">
    <property type="protein sequence ID" value="OAQ26584.1"/>
    <property type="molecule type" value="Genomic_DNA"/>
</dbReference>
<dbReference type="PANTHER" id="PTHR10343">
    <property type="entry name" value="5'-AMP-ACTIVATED PROTEIN KINASE , BETA SUBUNIT"/>
    <property type="match status" value="1"/>
</dbReference>
<dbReference type="Proteomes" id="UP000078512">
    <property type="component" value="Unassembled WGS sequence"/>
</dbReference>
<dbReference type="InterPro" id="IPR013783">
    <property type="entry name" value="Ig-like_fold"/>
</dbReference>